<dbReference type="KEGG" id="vg:60325395"/>
<evidence type="ECO:0000313" key="2">
    <source>
        <dbReference type="Proteomes" id="UP000224266"/>
    </source>
</evidence>
<proteinExistence type="predicted"/>
<gene>
    <name evidence="1" type="primary">28</name>
    <name evidence="1" type="ORF">SEA_SIRPHILIP_28</name>
</gene>
<sequence>MAGAVDAFKLAIVAAIGAQGALISLHSADPGTTGANELTGGAYARKTTVWGAAFIVSGGADNGKAQITGSTQQFDVPAGVAVAFYSVRRADGTFLYSKPLTPGVTLNAAGVIDVTPTHVYDLAA</sequence>
<accession>A0A222ZMI2</accession>
<protein>
    <recommendedName>
        <fullName evidence="3">Minor tail protein</fullName>
    </recommendedName>
</protein>
<dbReference type="EMBL" id="MF324911">
    <property type="protein sequence ID" value="ASR85230.1"/>
    <property type="molecule type" value="Genomic_DNA"/>
</dbReference>
<organism evidence="1 2">
    <name type="scientific">Mycobacterium phage SirPhilip</name>
    <dbReference type="NCBI Taxonomy" id="2015824"/>
    <lineage>
        <taxon>Viruses</taxon>
        <taxon>Duplodnaviria</taxon>
        <taxon>Heunggongvirae</taxon>
        <taxon>Uroviricota</taxon>
        <taxon>Caudoviricetes</taxon>
        <taxon>Weiservirinae</taxon>
        <taxon>Anayavirus</taxon>
        <taxon>Anayavirus sirphilip</taxon>
    </lineage>
</organism>
<dbReference type="InterPro" id="IPR056908">
    <property type="entry name" value="Gp80-like"/>
</dbReference>
<evidence type="ECO:0008006" key="3">
    <source>
        <dbReference type="Google" id="ProtNLM"/>
    </source>
</evidence>
<dbReference type="RefSeq" id="YP_009953912.1">
    <property type="nucleotide sequence ID" value="NC_051627.1"/>
</dbReference>
<dbReference type="Pfam" id="PF23140">
    <property type="entry name" value="Gp80"/>
    <property type="match status" value="1"/>
</dbReference>
<dbReference type="Proteomes" id="UP000224266">
    <property type="component" value="Segment"/>
</dbReference>
<name>A0A222ZMI2_9CAUD</name>
<keyword evidence="2" id="KW-1185">Reference proteome</keyword>
<evidence type="ECO:0000313" key="1">
    <source>
        <dbReference type="EMBL" id="ASR85230.1"/>
    </source>
</evidence>
<dbReference type="GeneID" id="60325395"/>
<reference evidence="2" key="1">
    <citation type="submission" date="2017-06" db="EMBL/GenBank/DDBJ databases">
        <authorList>
            <person name="Kim H.J."/>
            <person name="Triplett B.A."/>
        </authorList>
    </citation>
    <scope>NUCLEOTIDE SEQUENCE [LARGE SCALE GENOMIC DNA]</scope>
</reference>